<reference evidence="2 3" key="1">
    <citation type="submission" date="2017-06" db="EMBL/GenBank/DDBJ databases">
        <title>Investigating the central metabolism of Clostridium thermosuccinogenes.</title>
        <authorList>
            <person name="Koendjbiharie J.G."/>
            <person name="van Kranenburg R."/>
        </authorList>
    </citation>
    <scope>NUCLEOTIDE SEQUENCE [LARGE SCALE GENOMIC DNA]</scope>
    <source>
        <strain evidence="2 3">DSM 5806</strain>
    </source>
</reference>
<dbReference type="OrthoDB" id="154460at2"/>
<accession>A0A2K2FKY9</accession>
<organism evidence="2 3">
    <name type="scientific">Clostridium thermosuccinogenes</name>
    <dbReference type="NCBI Taxonomy" id="84032"/>
    <lineage>
        <taxon>Bacteria</taxon>
        <taxon>Bacillati</taxon>
        <taxon>Bacillota</taxon>
        <taxon>Clostridia</taxon>
        <taxon>Eubacteriales</taxon>
        <taxon>Clostridiaceae</taxon>
        <taxon>Clostridium</taxon>
    </lineage>
</organism>
<dbReference type="EMBL" id="NIOJ01000004">
    <property type="protein sequence ID" value="PNU01126.1"/>
    <property type="molecule type" value="Genomic_DNA"/>
</dbReference>
<evidence type="ECO:0000313" key="3">
    <source>
        <dbReference type="Proteomes" id="UP000236151"/>
    </source>
</evidence>
<sequence>MLKCEKTIGEPVKLHPENKRYFYYNGKPMVLITSGEDYGSILNLDFNYSIYLDELKSHRLNHARVFSGVYREIPGVSFNVEGNAIAPLKGRYICPWARSSKPGADDGGNLYDLDVWNEEYFKRLKDFMRQAQDKGIIVEFVLFCTFYFNYFGNDLWQICPLNNRNNINGTEEVEAHEVYKLRNKRLMEYQEKMVSKLVHELNEFDNLFYEVLNEPWNDNIDMEWQQHIVKLIVSEEAMLPKKHLISMDVACGFEKIKEPYENVSIYNFHYASSSTAIENQHLNKVIGYNETGFCGQDDYIYRTQAWEFMLSGGALFNNIDYSFSPGFEDGTFKYGPNQPGGGSKQLRKQLGILKTFLDSLDFIHMTPDNSPVIKLYANCPSLYMMHDDGNQYAGYIRAYGIISISLDVPAGIYTVEWIDPVSGSILKSEERFSDDGVLNLEAPNGMYNELAFKVLRKQQKEAL</sequence>
<gene>
    <name evidence="2" type="ORF">CDQ84_03105</name>
</gene>
<dbReference type="AlphaFoldDB" id="A0A2K2FKY9"/>
<dbReference type="Gene3D" id="3.20.20.80">
    <property type="entry name" value="Glycosidases"/>
    <property type="match status" value="1"/>
</dbReference>
<name>A0A2K2FKY9_9CLOT</name>
<evidence type="ECO:0000259" key="1">
    <source>
        <dbReference type="Pfam" id="PF19815"/>
    </source>
</evidence>
<comment type="caution">
    <text evidence="2">The sequence shown here is derived from an EMBL/GenBank/DDBJ whole genome shotgun (WGS) entry which is preliminary data.</text>
</comment>
<dbReference type="InterPro" id="IPR046265">
    <property type="entry name" value="DUF6298"/>
</dbReference>
<keyword evidence="3" id="KW-1185">Reference proteome</keyword>
<dbReference type="KEGG" id="cthd:CDO33_06130"/>
<dbReference type="SUPFAM" id="SSF51445">
    <property type="entry name" value="(Trans)glycosidases"/>
    <property type="match status" value="1"/>
</dbReference>
<dbReference type="Proteomes" id="UP000236151">
    <property type="component" value="Unassembled WGS sequence"/>
</dbReference>
<dbReference type="InterPro" id="IPR017853">
    <property type="entry name" value="GH"/>
</dbReference>
<dbReference type="RefSeq" id="WP_103080255.1">
    <property type="nucleotide sequence ID" value="NZ_CP021850.1"/>
</dbReference>
<protein>
    <recommendedName>
        <fullName evidence="1">DUF6298 domain-containing protein</fullName>
    </recommendedName>
</protein>
<feature type="domain" description="DUF6298" evidence="1">
    <location>
        <begin position="92"/>
        <end position="174"/>
    </location>
</feature>
<dbReference type="Pfam" id="PF19815">
    <property type="entry name" value="DUF6298"/>
    <property type="match status" value="1"/>
</dbReference>
<evidence type="ECO:0000313" key="2">
    <source>
        <dbReference type="EMBL" id="PNU01126.1"/>
    </source>
</evidence>
<proteinExistence type="predicted"/>